<feature type="transmembrane region" description="Helical" evidence="12">
    <location>
        <begin position="376"/>
        <end position="397"/>
    </location>
</feature>
<evidence type="ECO:0000256" key="11">
    <source>
        <dbReference type="SAM" id="MobiDB-lite"/>
    </source>
</evidence>
<evidence type="ECO:0000256" key="12">
    <source>
        <dbReference type="SAM" id="Phobius"/>
    </source>
</evidence>
<evidence type="ECO:0000256" key="9">
    <source>
        <dbReference type="ARBA" id="ARBA00037295"/>
    </source>
</evidence>
<keyword evidence="4" id="KW-1003">Cell membrane</keyword>
<keyword evidence="3" id="KW-0813">Transport</keyword>
<evidence type="ECO:0000256" key="2">
    <source>
        <dbReference type="ARBA" id="ARBA00008240"/>
    </source>
</evidence>
<comment type="function">
    <text evidence="9">May be a proton symporter involved in the uptake of osmolytes such as proline and glycine betaine.</text>
</comment>
<dbReference type="Gene3D" id="1.20.1250.20">
    <property type="entry name" value="MFS general substrate transporter like domains"/>
    <property type="match status" value="2"/>
</dbReference>
<feature type="transmembrane region" description="Helical" evidence="12">
    <location>
        <begin position="319"/>
        <end position="338"/>
    </location>
</feature>
<organism evidence="14 15">
    <name type="scientific">Flexivirga aerilata</name>
    <dbReference type="NCBI Taxonomy" id="1656889"/>
    <lineage>
        <taxon>Bacteria</taxon>
        <taxon>Bacillati</taxon>
        <taxon>Actinomycetota</taxon>
        <taxon>Actinomycetes</taxon>
        <taxon>Micrococcales</taxon>
        <taxon>Dermacoccaceae</taxon>
        <taxon>Flexivirga</taxon>
    </lineage>
</organism>
<feature type="transmembrane region" description="Helical" evidence="12">
    <location>
        <begin position="252"/>
        <end position="270"/>
    </location>
</feature>
<feature type="compositionally biased region" description="Basic and acidic residues" evidence="11">
    <location>
        <begin position="453"/>
        <end position="462"/>
    </location>
</feature>
<dbReference type="PANTHER" id="PTHR43528:SF1">
    <property type="entry name" value="ALPHA-KETOGLUTARATE PERMEASE"/>
    <property type="match status" value="1"/>
</dbReference>
<accession>A0A849ANQ7</accession>
<feature type="domain" description="Major facilitator superfamily (MFS) profile" evidence="13">
    <location>
        <begin position="26"/>
        <end position="433"/>
    </location>
</feature>
<dbReference type="InterPro" id="IPR011701">
    <property type="entry name" value="MFS"/>
</dbReference>
<dbReference type="InterPro" id="IPR051084">
    <property type="entry name" value="H+-coupled_symporters"/>
</dbReference>
<feature type="transmembrane region" description="Helical" evidence="12">
    <location>
        <begin position="164"/>
        <end position="183"/>
    </location>
</feature>
<dbReference type="Pfam" id="PF07690">
    <property type="entry name" value="MFS_1"/>
    <property type="match status" value="1"/>
</dbReference>
<dbReference type="GO" id="GO:0015293">
    <property type="term" value="F:symporter activity"/>
    <property type="evidence" value="ECO:0007669"/>
    <property type="project" value="UniProtKB-KW"/>
</dbReference>
<keyword evidence="15" id="KW-1185">Reference proteome</keyword>
<keyword evidence="8 12" id="KW-0472">Membrane</keyword>
<comment type="caution">
    <text evidence="14">The sequence shown here is derived from an EMBL/GenBank/DDBJ whole genome shotgun (WGS) entry which is preliminary data.</text>
</comment>
<dbReference type="PANTHER" id="PTHR43528">
    <property type="entry name" value="ALPHA-KETOGLUTARATE PERMEASE"/>
    <property type="match status" value="1"/>
</dbReference>
<keyword evidence="5 12" id="KW-0812">Transmembrane</keyword>
<feature type="transmembrane region" description="Helical" evidence="12">
    <location>
        <begin position="95"/>
        <end position="116"/>
    </location>
</feature>
<dbReference type="InterPro" id="IPR036259">
    <property type="entry name" value="MFS_trans_sf"/>
</dbReference>
<feature type="compositionally biased region" description="Polar residues" evidence="11">
    <location>
        <begin position="1"/>
        <end position="13"/>
    </location>
</feature>
<evidence type="ECO:0000256" key="7">
    <source>
        <dbReference type="ARBA" id="ARBA00022989"/>
    </source>
</evidence>
<evidence type="ECO:0000259" key="13">
    <source>
        <dbReference type="PROSITE" id="PS50850"/>
    </source>
</evidence>
<evidence type="ECO:0000256" key="5">
    <source>
        <dbReference type="ARBA" id="ARBA00022692"/>
    </source>
</evidence>
<protein>
    <recommendedName>
        <fullName evidence="10">Putative proline/betaine transporter</fullName>
    </recommendedName>
</protein>
<comment type="similarity">
    <text evidence="2">Belongs to the major facilitator superfamily. Metabolite:H+ Symporter (MHS) family (TC 2.A.1.6) family.</text>
</comment>
<dbReference type="RefSeq" id="WP_171158173.1">
    <property type="nucleotide sequence ID" value="NZ_JABENB010000003.1"/>
</dbReference>
<name>A0A849ANQ7_9MICO</name>
<evidence type="ECO:0000313" key="15">
    <source>
        <dbReference type="Proteomes" id="UP000557772"/>
    </source>
</evidence>
<dbReference type="InterPro" id="IPR020846">
    <property type="entry name" value="MFS_dom"/>
</dbReference>
<evidence type="ECO:0000256" key="4">
    <source>
        <dbReference type="ARBA" id="ARBA00022475"/>
    </source>
</evidence>
<keyword evidence="7 12" id="KW-1133">Transmembrane helix</keyword>
<dbReference type="Proteomes" id="UP000557772">
    <property type="component" value="Unassembled WGS sequence"/>
</dbReference>
<feature type="region of interest" description="Disordered" evidence="11">
    <location>
        <begin position="1"/>
        <end position="20"/>
    </location>
</feature>
<feature type="transmembrane region" description="Helical" evidence="12">
    <location>
        <begin position="344"/>
        <end position="364"/>
    </location>
</feature>
<feature type="region of interest" description="Disordered" evidence="11">
    <location>
        <begin position="439"/>
        <end position="465"/>
    </location>
</feature>
<dbReference type="PROSITE" id="PS00217">
    <property type="entry name" value="SUGAR_TRANSPORT_2"/>
    <property type="match status" value="1"/>
</dbReference>
<feature type="transmembrane region" description="Helical" evidence="12">
    <location>
        <begin position="63"/>
        <end position="83"/>
    </location>
</feature>
<dbReference type="EMBL" id="JABENB010000003">
    <property type="protein sequence ID" value="NNG41136.1"/>
    <property type="molecule type" value="Genomic_DNA"/>
</dbReference>
<feature type="transmembrane region" description="Helical" evidence="12">
    <location>
        <begin position="122"/>
        <end position="143"/>
    </location>
</feature>
<evidence type="ECO:0000256" key="6">
    <source>
        <dbReference type="ARBA" id="ARBA00022847"/>
    </source>
</evidence>
<dbReference type="PROSITE" id="PS00216">
    <property type="entry name" value="SUGAR_TRANSPORT_1"/>
    <property type="match status" value="1"/>
</dbReference>
<dbReference type="InterPro" id="IPR005829">
    <property type="entry name" value="Sugar_transporter_CS"/>
</dbReference>
<dbReference type="SUPFAM" id="SSF103473">
    <property type="entry name" value="MFS general substrate transporter"/>
    <property type="match status" value="1"/>
</dbReference>
<evidence type="ECO:0000313" key="14">
    <source>
        <dbReference type="EMBL" id="NNG41136.1"/>
    </source>
</evidence>
<dbReference type="FunFam" id="1.20.1250.20:FF:000001">
    <property type="entry name" value="Dicarboxylate MFS transporter"/>
    <property type="match status" value="1"/>
</dbReference>
<evidence type="ECO:0000256" key="8">
    <source>
        <dbReference type="ARBA" id="ARBA00023136"/>
    </source>
</evidence>
<feature type="transmembrane region" description="Helical" evidence="12">
    <location>
        <begin position="409"/>
        <end position="429"/>
    </location>
</feature>
<comment type="subcellular location">
    <subcellularLocation>
        <location evidence="1">Cell membrane</location>
        <topology evidence="1">Multi-pass membrane protein</topology>
    </subcellularLocation>
</comment>
<reference evidence="14 15" key="1">
    <citation type="submission" date="2020-05" db="EMBL/GenBank/DDBJ databases">
        <title>Flexivirga sp. ID2601S isolated from air conditioner.</title>
        <authorList>
            <person name="Kim D.H."/>
        </authorList>
    </citation>
    <scope>NUCLEOTIDE SEQUENCE [LARGE SCALE GENOMIC DNA]</scope>
    <source>
        <strain evidence="14 15">ID2601S</strain>
    </source>
</reference>
<evidence type="ECO:0000256" key="1">
    <source>
        <dbReference type="ARBA" id="ARBA00004651"/>
    </source>
</evidence>
<gene>
    <name evidence="14" type="ORF">HJ588_17900</name>
</gene>
<evidence type="ECO:0000256" key="10">
    <source>
        <dbReference type="ARBA" id="ARBA00039918"/>
    </source>
</evidence>
<dbReference type="PROSITE" id="PS50850">
    <property type="entry name" value="MFS"/>
    <property type="match status" value="1"/>
</dbReference>
<keyword evidence="6" id="KW-0769">Symport</keyword>
<dbReference type="GO" id="GO:0005886">
    <property type="term" value="C:plasma membrane"/>
    <property type="evidence" value="ECO:0007669"/>
    <property type="project" value="UniProtKB-SubCell"/>
</dbReference>
<dbReference type="AlphaFoldDB" id="A0A849ANQ7"/>
<sequence>MSAQGTVSDQPGTPDQPVDTKTLRRAVGASMIGNATEWYDYGVYAYLVAELTTNFFPGRYGQLATLLVYAVSFVLRPLGGIFWGPIGDRIGRNRVMALTIILMAVGTFLVGCIPSYDNIGIWAPIALIVLRVVQGFSTGGEYGGAATFMAEYAPDKRRGFWGSFLEFGTLLGFSGGIVITLILRATLDESAMNSWGWRIPFLIGLPLGLVGLYLRTRMEDTPVFRELEDKQQTEQAATGALRDLLQQYWQPILKLFGLVIALNIADYTLLTYMPTYMSSSLGISSTQSDIVVLIGQLVMMALIWIAGAMSDRVGRKPMWWFSLTAIFVLALPCFWLMGQGLLGAIAGFTILGLVFLPQLGTISATFPAMFPAHVRYAGMAIGYNVATAAFGGTVASVDDALVSWTGNRYMPAFYMMLAMVVGMIALVKVPETAGASLRGRSIPCQEPEPVPADAERERDRAGIHNVSGIRDVSRELGTRGRRRG</sequence>
<proteinExistence type="inferred from homology"/>
<feature type="transmembrane region" description="Helical" evidence="12">
    <location>
        <begin position="195"/>
        <end position="214"/>
    </location>
</feature>
<feature type="transmembrane region" description="Helical" evidence="12">
    <location>
        <begin position="290"/>
        <end position="307"/>
    </location>
</feature>
<evidence type="ECO:0000256" key="3">
    <source>
        <dbReference type="ARBA" id="ARBA00022448"/>
    </source>
</evidence>